<reference evidence="1" key="1">
    <citation type="submission" date="2022-10" db="EMBL/GenBank/DDBJ databases">
        <title>The complete genomes of actinobacterial strains from the NBC collection.</title>
        <authorList>
            <person name="Joergensen T.S."/>
            <person name="Alvarez Arevalo M."/>
            <person name="Sterndorff E.B."/>
            <person name="Faurdal D."/>
            <person name="Vuksanovic O."/>
            <person name="Mourched A.-S."/>
            <person name="Charusanti P."/>
            <person name="Shaw S."/>
            <person name="Blin K."/>
            <person name="Weber T."/>
        </authorList>
    </citation>
    <scope>NUCLEOTIDE SEQUENCE</scope>
    <source>
        <strain evidence="1">NBC_00248</strain>
    </source>
</reference>
<sequence length="1255" mass="135837">MAETVLERQFTWTVLPAGRIMPLPGHPEQMAVFSVLLTPRLLGPVGTRLTVGHFGMQSWPERLAALGFDAFRAQQRLPEPPLRVPHLTLEGRPLQFSVADQLRAWKVLFAADLPVKPYRPASYDGRPVHEFPTSEAGTEIRDVYTATGRALVAYKGEDPEDNADLRQELRQISETWQAGSALSSDGPEAEQTPLQRAYGFYRRDASEFTPLASGRSEPDFHDVVARLADHPFLLRTLGLLIDMAVPASRLAGGAAAAELGVVPQWPVNDPNPPAHWRDATQRDRSPRTSYSVVGNRFLPASAAGPASTEFAQGMLPLARTGPAPSGNPRFELMPFDVDGAALRLVGAARSDTAEASSGGSAAPGALPALRSAGFALVERDRRQQHDKQLERARRRATPAGLLSSPLAADSLLGGYRLDVWDDTAGRWFSLCRRRVRYTIGGVPVGQETGDGGTGGLLEEGWVRPGPVATGADEQDALYVHQTFARWDNWSLVAESPERPVDTGDATVANADGQPFEAVVECDPGSLPQLRFGRTYRLRARIADLAGGGLRDSEVAPGEGRTEAVVYHRYEPLMPPEIVPTRAFADGEGHDRMVIRSDRDTSVSDYAAAHGYRASDLRHLLAPKCSLELAMRHEGLFDRAMGPEAPASEVKRLFEVAKRADRDLLAVSGRVVVGAEGGTHSEPPYVFLPQTGVVLPWLADPASDHVTLNRRPRPIDPATGFPGEVQGHNLPLVAKWPGAWPAPGPLALQVVAAAAGCTMSRSADRRTFTVALGPAERVTLNIPSCPSDNDIRLFGIARWMGVDPDDKEDPGFQQILSGLNRLITPPRTISLVHAVQRPLSDPQGRLTSQRRAGSTDTLLKTDQLKIDIPSTGRIDVRAEWTDEEDVPPARPRPTTRTAHVGSFDIEQDIRSRAIPAIRQEFGDTRRHRVTYTVTGVSRFQDCFARAVAADPRACLAEGVLQITDVPSTARPPIPKLLYTMPTFRWSQTADATSITRSRQGGGLRVFLERPWYISGNDESLAVLTWPTAQATAEAERCISMAGRDPIQDTGAPLGVVSQNQINAAVKAQANLPELQSTIGVSAHPVQFDPDNDRWYADIDLSPLVTSSYFPFVRLGLARYQPYTTDGVAAVSPAVLTEPVQLPPHRRLTVTREGTRAAVVLDGLGPGGAAPNVVRTELQILDTAGTTGSSAGWTTIFRATAALGEKHLLDIPHSGSRPLRIVVQEFETHPQSGSGAGPTPEGTGRLIHADIVPLRQG</sequence>
<dbReference type="Proteomes" id="UP001432039">
    <property type="component" value="Chromosome"/>
</dbReference>
<protein>
    <submittedName>
        <fullName evidence="1">Uncharacterized protein</fullName>
    </submittedName>
</protein>
<evidence type="ECO:0000313" key="1">
    <source>
        <dbReference type="EMBL" id="WUQ17457.1"/>
    </source>
</evidence>
<gene>
    <name evidence="1" type="ORF">OG517_42165</name>
</gene>
<evidence type="ECO:0000313" key="2">
    <source>
        <dbReference type="Proteomes" id="UP001432039"/>
    </source>
</evidence>
<dbReference type="EMBL" id="CP108090">
    <property type="protein sequence ID" value="WUQ17457.1"/>
    <property type="molecule type" value="Genomic_DNA"/>
</dbReference>
<keyword evidence="2" id="KW-1185">Reference proteome</keyword>
<organism evidence="1 2">
    <name type="scientific">Streptomyces virginiae</name>
    <name type="common">Streptomyces cinnamonensis</name>
    <dbReference type="NCBI Taxonomy" id="1961"/>
    <lineage>
        <taxon>Bacteria</taxon>
        <taxon>Bacillati</taxon>
        <taxon>Actinomycetota</taxon>
        <taxon>Actinomycetes</taxon>
        <taxon>Kitasatosporales</taxon>
        <taxon>Streptomycetaceae</taxon>
        <taxon>Streptomyces</taxon>
    </lineage>
</organism>
<name>A0ABZ1TR27_STRVG</name>
<accession>A0ABZ1TR27</accession>
<proteinExistence type="predicted"/>
<dbReference type="RefSeq" id="WP_328965677.1">
    <property type="nucleotide sequence ID" value="NZ_CP108090.1"/>
</dbReference>